<name>A0A524RPX5_9CHRO</name>
<accession>A0A524RPX5</accession>
<protein>
    <submittedName>
        <fullName evidence="2">Uncharacterized protein</fullName>
    </submittedName>
</protein>
<evidence type="ECO:0000313" key="2">
    <source>
        <dbReference type="EMBL" id="TGG94334.1"/>
    </source>
</evidence>
<dbReference type="Proteomes" id="UP000317990">
    <property type="component" value="Unassembled WGS sequence"/>
</dbReference>
<evidence type="ECO:0000313" key="3">
    <source>
        <dbReference type="Proteomes" id="UP000317990"/>
    </source>
</evidence>
<feature type="region of interest" description="Disordered" evidence="1">
    <location>
        <begin position="54"/>
        <end position="85"/>
    </location>
</feature>
<reference evidence="2 3" key="1">
    <citation type="journal article" date="2019" name="mSystems">
        <title>Life at home and on the roam: Genomic adaptions reflect the dual lifestyle of an intracellular, facultative symbiont.</title>
        <authorList>
            <person name="Burgsdorf I."/>
        </authorList>
    </citation>
    <scope>NUCLEOTIDE SEQUENCE [LARGE SCALE GENOMIC DNA]</scope>
    <source>
        <strain evidence="2">277cV</strain>
    </source>
</reference>
<proteinExistence type="predicted"/>
<comment type="caution">
    <text evidence="2">The sequence shown here is derived from an EMBL/GenBank/DDBJ whole genome shotgun (WGS) entry which is preliminary data.</text>
</comment>
<dbReference type="AlphaFoldDB" id="A0A524RPX5"/>
<evidence type="ECO:0000256" key="1">
    <source>
        <dbReference type="SAM" id="MobiDB-lite"/>
    </source>
</evidence>
<organism evidence="2 3">
    <name type="scientific">Aphanocapsa feldmannii 277cV</name>
    <dbReference type="NCBI Taxonomy" id="2507553"/>
    <lineage>
        <taxon>Bacteria</taxon>
        <taxon>Bacillati</taxon>
        <taxon>Cyanobacteriota</taxon>
        <taxon>Cyanophyceae</taxon>
        <taxon>Oscillatoriophycideae</taxon>
        <taxon>Chroococcales</taxon>
        <taxon>Microcystaceae</taxon>
        <taxon>Aphanocapsa</taxon>
    </lineage>
</organism>
<dbReference type="EMBL" id="SRMO01000047">
    <property type="protein sequence ID" value="TGG94334.1"/>
    <property type="molecule type" value="Genomic_DNA"/>
</dbReference>
<gene>
    <name evidence="2" type="ORF">ERJ67_03130</name>
</gene>
<sequence length="85" mass="9632">MQPFEVIHTVLQRRAVGCFSVDERRRAHAKSEARLQRTGVALWGCESPLFGDLRSEGDGGEAEASEHQHTAQLQQRHDYSHVYSL</sequence>
<feature type="compositionally biased region" description="Basic and acidic residues" evidence="1">
    <location>
        <begin position="64"/>
        <end position="85"/>
    </location>
</feature>